<keyword evidence="3" id="KW-1185">Reference proteome</keyword>
<gene>
    <name evidence="2" type="ORF">ACFOSU_04335</name>
</gene>
<reference evidence="3" key="1">
    <citation type="journal article" date="2019" name="Int. J. Syst. Evol. Microbiol.">
        <title>The Global Catalogue of Microorganisms (GCM) 10K type strain sequencing project: providing services to taxonomists for standard genome sequencing and annotation.</title>
        <authorList>
            <consortium name="The Broad Institute Genomics Platform"/>
            <consortium name="The Broad Institute Genome Sequencing Center for Infectious Disease"/>
            <person name="Wu L."/>
            <person name="Ma J."/>
        </authorList>
    </citation>
    <scope>NUCLEOTIDE SEQUENCE [LARGE SCALE GENOMIC DNA]</scope>
    <source>
        <strain evidence="3">KCTC 52640</strain>
    </source>
</reference>
<dbReference type="Proteomes" id="UP001595462">
    <property type="component" value="Unassembled WGS sequence"/>
</dbReference>
<name>A0ABV7EKA9_9GAMM</name>
<proteinExistence type="predicted"/>
<evidence type="ECO:0000256" key="1">
    <source>
        <dbReference type="SAM" id="MobiDB-lite"/>
    </source>
</evidence>
<feature type="region of interest" description="Disordered" evidence="1">
    <location>
        <begin position="200"/>
        <end position="229"/>
    </location>
</feature>
<protein>
    <submittedName>
        <fullName evidence="2">Uncharacterized protein</fullName>
    </submittedName>
</protein>
<comment type="caution">
    <text evidence="2">The sequence shown here is derived from an EMBL/GenBank/DDBJ whole genome shotgun (WGS) entry which is preliminary data.</text>
</comment>
<dbReference type="EMBL" id="JBHRSS010000003">
    <property type="protein sequence ID" value="MFC3103113.1"/>
    <property type="molecule type" value="Genomic_DNA"/>
</dbReference>
<organism evidence="2 3">
    <name type="scientific">Salinisphaera aquimarina</name>
    <dbReference type="NCBI Taxonomy" id="2094031"/>
    <lineage>
        <taxon>Bacteria</taxon>
        <taxon>Pseudomonadati</taxon>
        <taxon>Pseudomonadota</taxon>
        <taxon>Gammaproteobacteria</taxon>
        <taxon>Salinisphaerales</taxon>
        <taxon>Salinisphaeraceae</taxon>
        <taxon>Salinisphaera</taxon>
    </lineage>
</organism>
<dbReference type="RefSeq" id="WP_380686825.1">
    <property type="nucleotide sequence ID" value="NZ_JBHRSS010000003.1"/>
</dbReference>
<evidence type="ECO:0000313" key="2">
    <source>
        <dbReference type="EMBL" id="MFC3103113.1"/>
    </source>
</evidence>
<accession>A0ABV7EKA9</accession>
<sequence>MLRIEPPATTFVAPGQQALDFTAGFDGTPSVRAVAYRDPSEYEQYLRVDGAARAEAIYSLANGRQTALEFSPYALRSLTRGWRFNAVRGNAEVIENWGETRLFRDDGRTLRYALYEHRGDAGRRGCLAFSRAWDSVVDDPRHRPARTLFGYYCSAPGEGLTGAQAWAVLRGLVIRMGDVPRVYYGGSRERDPAALAYARGRAQDETGHPDFPLRQSRYYNVGDGDDSFN</sequence>
<evidence type="ECO:0000313" key="3">
    <source>
        <dbReference type="Proteomes" id="UP001595462"/>
    </source>
</evidence>